<feature type="disulfide bond" evidence="1">
    <location>
        <begin position="112"/>
        <end position="172"/>
    </location>
</feature>
<gene>
    <name evidence="3" type="ORF">RJ639_036712</name>
</gene>
<name>A0AA88WQ11_9ASTE</name>
<evidence type="ECO:0000256" key="1">
    <source>
        <dbReference type="PIRSR" id="PIRSR002703-1"/>
    </source>
</evidence>
<protein>
    <recommendedName>
        <fullName evidence="5">Thaumatin-like protein</fullName>
    </recommendedName>
</protein>
<organism evidence="3 4">
    <name type="scientific">Escallonia herrerae</name>
    <dbReference type="NCBI Taxonomy" id="1293975"/>
    <lineage>
        <taxon>Eukaryota</taxon>
        <taxon>Viridiplantae</taxon>
        <taxon>Streptophyta</taxon>
        <taxon>Embryophyta</taxon>
        <taxon>Tracheophyta</taxon>
        <taxon>Spermatophyta</taxon>
        <taxon>Magnoliopsida</taxon>
        <taxon>eudicotyledons</taxon>
        <taxon>Gunneridae</taxon>
        <taxon>Pentapetalae</taxon>
        <taxon>asterids</taxon>
        <taxon>campanulids</taxon>
        <taxon>Escalloniales</taxon>
        <taxon>Escalloniaceae</taxon>
        <taxon>Escallonia</taxon>
    </lineage>
</organism>
<keyword evidence="1" id="KW-1015">Disulfide bond</keyword>
<dbReference type="PANTHER" id="PTHR31048">
    <property type="entry name" value="OS03G0233200 PROTEIN"/>
    <property type="match status" value="1"/>
</dbReference>
<dbReference type="SMART" id="SM00205">
    <property type="entry name" value="THN"/>
    <property type="match status" value="1"/>
</dbReference>
<feature type="chain" id="PRO_5041722891" description="Thaumatin-like protein" evidence="2">
    <location>
        <begin position="21"/>
        <end position="249"/>
    </location>
</feature>
<dbReference type="AlphaFoldDB" id="A0AA88WQ11"/>
<sequence length="249" mass="27077">MPSSAHLFFCLHFPLIYVTTFTDGIQLTVVNKCKESIWPGILGNAGHQTPKDSGLHHCSGTGGVPPATVVELTLGTPKSALHFYDVSLVDGFNLPVPMAPVSGGVQCGVAACEVDLNSCCPWSLAVKKEGKVVGCKSACLAAKTDRYCCTSEFANPTSCKPTVFANLFKAICPRAYSYAYDELTGLKTCRTQQFSFLWDAQVEHITTMVFGKDKNERSDMIVTTWNSSYAKQWLIRSAWECVLPSITAV</sequence>
<accession>A0AA88WQ11</accession>
<feature type="disulfide bond" evidence="1">
    <location>
        <begin position="107"/>
        <end position="189"/>
    </location>
</feature>
<dbReference type="InterPro" id="IPR001938">
    <property type="entry name" value="Thaumatin"/>
</dbReference>
<feature type="disulfide bond" evidence="1">
    <location>
        <begin position="139"/>
        <end position="148"/>
    </location>
</feature>
<dbReference type="EMBL" id="JAVXUP010000289">
    <property type="protein sequence ID" value="KAK3031916.1"/>
    <property type="molecule type" value="Genomic_DNA"/>
</dbReference>
<evidence type="ECO:0000313" key="4">
    <source>
        <dbReference type="Proteomes" id="UP001188597"/>
    </source>
</evidence>
<proteinExistence type="predicted"/>
<reference evidence="3" key="1">
    <citation type="submission" date="2022-12" db="EMBL/GenBank/DDBJ databases">
        <title>Draft genome assemblies for two species of Escallonia (Escalloniales).</title>
        <authorList>
            <person name="Chanderbali A."/>
            <person name="Dervinis C."/>
            <person name="Anghel I."/>
            <person name="Soltis D."/>
            <person name="Soltis P."/>
            <person name="Zapata F."/>
        </authorList>
    </citation>
    <scope>NUCLEOTIDE SEQUENCE</scope>
    <source>
        <strain evidence="3">UCBG64.0493</strain>
        <tissue evidence="3">Leaf</tissue>
    </source>
</reference>
<dbReference type="Pfam" id="PF00314">
    <property type="entry name" value="Thaumatin"/>
    <property type="match status" value="1"/>
</dbReference>
<comment type="caution">
    <text evidence="3">The sequence shown here is derived from an EMBL/GenBank/DDBJ whole genome shotgun (WGS) entry which is preliminary data.</text>
</comment>
<feature type="disulfide bond" evidence="1">
    <location>
        <begin position="120"/>
        <end position="135"/>
    </location>
</feature>
<evidence type="ECO:0000313" key="3">
    <source>
        <dbReference type="EMBL" id="KAK3031916.1"/>
    </source>
</evidence>
<evidence type="ECO:0008006" key="5">
    <source>
        <dbReference type="Google" id="ProtNLM"/>
    </source>
</evidence>
<dbReference type="Gene3D" id="2.60.110.10">
    <property type="entry name" value="Thaumatin"/>
    <property type="match status" value="1"/>
</dbReference>
<keyword evidence="2" id="KW-0732">Signal</keyword>
<dbReference type="InterPro" id="IPR037176">
    <property type="entry name" value="Osmotin/thaumatin-like_sf"/>
</dbReference>
<dbReference type="SUPFAM" id="SSF49870">
    <property type="entry name" value="Osmotin, thaumatin-like protein"/>
    <property type="match status" value="1"/>
</dbReference>
<dbReference type="PIRSF" id="PIRSF002703">
    <property type="entry name" value="Thaumatin"/>
    <property type="match status" value="1"/>
</dbReference>
<feature type="disulfide bond" evidence="1">
    <location>
        <begin position="149"/>
        <end position="159"/>
    </location>
</feature>
<evidence type="ECO:0000256" key="2">
    <source>
        <dbReference type="SAM" id="SignalP"/>
    </source>
</evidence>
<dbReference type="Proteomes" id="UP001188597">
    <property type="component" value="Unassembled WGS sequence"/>
</dbReference>
<keyword evidence="4" id="KW-1185">Reference proteome</keyword>
<feature type="signal peptide" evidence="2">
    <location>
        <begin position="1"/>
        <end position="20"/>
    </location>
</feature>
<dbReference type="PROSITE" id="PS51367">
    <property type="entry name" value="THAUMATIN_2"/>
    <property type="match status" value="1"/>
</dbReference>